<evidence type="ECO:0000313" key="9">
    <source>
        <dbReference type="Proteomes" id="UP000223913"/>
    </source>
</evidence>
<dbReference type="InterPro" id="IPR008928">
    <property type="entry name" value="6-hairpin_glycosidase_sf"/>
</dbReference>
<keyword evidence="3" id="KW-0378">Hydrolase</keyword>
<dbReference type="Pfam" id="PF17389">
    <property type="entry name" value="Bac_rhamnosid6H"/>
    <property type="match status" value="1"/>
</dbReference>
<evidence type="ECO:0000259" key="6">
    <source>
        <dbReference type="Pfam" id="PF17389"/>
    </source>
</evidence>
<evidence type="ECO:0000259" key="7">
    <source>
        <dbReference type="Pfam" id="PF17390"/>
    </source>
</evidence>
<dbReference type="PANTHER" id="PTHR33307:SF11">
    <property type="entry name" value="ALPHA-L-RHAMNOSIDASE"/>
    <property type="match status" value="1"/>
</dbReference>
<dbReference type="InterPro" id="IPR035396">
    <property type="entry name" value="Bac_rhamnosid6H"/>
</dbReference>
<feature type="domain" description="Alpha-L-rhamnosidase C-terminal" evidence="7">
    <location>
        <begin position="837"/>
        <end position="903"/>
    </location>
</feature>
<gene>
    <name evidence="8" type="ORF">CRP01_32045</name>
</gene>
<dbReference type="Gene3D" id="2.60.120.260">
    <property type="entry name" value="Galactose-binding domain-like"/>
    <property type="match status" value="2"/>
</dbReference>
<dbReference type="Pfam" id="PF05592">
    <property type="entry name" value="Bac_rhamnosid"/>
    <property type="match status" value="1"/>
</dbReference>
<sequence>MSGNAGTRKINIMKILSKTALWLLPLLLFAFSQPNAEYRVIHTSVDNMENPTGVELETFFFSWKLDATERQVKQSAYQILLADAEDFSKAHLIWDSKKIKQEQSILIPYKGPSLQPGRTYNWKIRSWSDKGHASDWSAVAQFTTGLFTEADWKGAEWIAYDQMPPENRLVPGIHHPGKAYRGKDLGFHKLPIFRREFSRQKPLKKAMVFVTGLGHYELYLNGEQVGNRVLAPGWTHYDAEVLYNIFDCTEQIKSGTNALAMMLGNGFFVVPNSRYRKVMTGYGNPMLKCRLQLIYEDGTEENIVSDTNWKTIPGPITYSSMYSGEHYDSRLEPDNWQLAGFNDRDWQAAIRVPAPCEELKPERDYPVEVTQELSHGELYANQEQENSWTYDFEQNASGMFRVRVQGQPGDTIRLVPGELIFDSYAVNQKATGRTHDYSYVLKSNKPEIWQPRFTYYGFRYIQVDRAVPAGKENPDELPVILDLKMLHMRNAMPETGQFATSHPLFSQINDLIRWAINSNVQSVVTDCPHREKLGWLEQTYLMGGSIHYNYDVYGLYKKLVNDMIVAQTDEGLVPAIVPEYVRFGGDFTDSPEWGSAGVIVPWLIYKWYGDQSVLRKAWPMMEAYVAYLRDRSEDHIVSHGLGDWYDLGPERPGYSQLTPKSLTATAIYFYDVQLLSKIAELLGKHEAQREYHNWAEAIKTAFNWEFFDPKTKIYSTGSQTAISMPLVLGLVAEEDRAEVEATLVRSIENSDFALTAGDVGFHFLVKALQDSGNGSIIYRMNARDDVPGYGYQLKKGATALTESWQALEVVSNNHLMLGHIMEWFYNGLAGIGQAADGVAYKEIVIQPQMLSEIGYTEGSFETPYGSVRSAWNRTDSRIELEVNIPVNTTATVVLPATELSKLTVDHLPLSASGIRFEEDASGEHIRVFVGSGEYGFVVSL</sequence>
<accession>A0A2D0N202</accession>
<dbReference type="OrthoDB" id="9766741at2"/>
<evidence type="ECO:0000259" key="5">
    <source>
        <dbReference type="Pfam" id="PF08531"/>
    </source>
</evidence>
<organism evidence="8 9">
    <name type="scientific">Flavilitoribacter nigricans (strain ATCC 23147 / DSM 23189 / NBRC 102662 / NCIMB 1420 / SS-2)</name>
    <name type="common">Lewinella nigricans</name>
    <dbReference type="NCBI Taxonomy" id="1122177"/>
    <lineage>
        <taxon>Bacteria</taxon>
        <taxon>Pseudomonadati</taxon>
        <taxon>Bacteroidota</taxon>
        <taxon>Saprospiria</taxon>
        <taxon>Saprospirales</taxon>
        <taxon>Lewinellaceae</taxon>
        <taxon>Flavilitoribacter</taxon>
    </lineage>
</organism>
<dbReference type="InterPro" id="IPR008902">
    <property type="entry name" value="Rhamnosid_concanavalin"/>
</dbReference>
<evidence type="ECO:0000256" key="3">
    <source>
        <dbReference type="ARBA" id="ARBA00022801"/>
    </source>
</evidence>
<evidence type="ECO:0000256" key="1">
    <source>
        <dbReference type="ARBA" id="ARBA00001445"/>
    </source>
</evidence>
<comment type="catalytic activity">
    <reaction evidence="1">
        <text>Hydrolysis of terminal non-reducing alpha-L-rhamnose residues in alpha-L-rhamnosides.</text>
        <dbReference type="EC" id="3.2.1.40"/>
    </reaction>
</comment>
<dbReference type="Pfam" id="PF17390">
    <property type="entry name" value="Bac_rhamnosid_C"/>
    <property type="match status" value="1"/>
</dbReference>
<evidence type="ECO:0000256" key="2">
    <source>
        <dbReference type="ARBA" id="ARBA00012652"/>
    </source>
</evidence>
<dbReference type="AlphaFoldDB" id="A0A2D0N202"/>
<name>A0A2D0N202_FLAN2</name>
<dbReference type="InterPro" id="IPR013737">
    <property type="entry name" value="Bac_rhamnosid_N"/>
</dbReference>
<dbReference type="Pfam" id="PF08531">
    <property type="entry name" value="Bac_rhamnosid_N"/>
    <property type="match status" value="1"/>
</dbReference>
<dbReference type="InterPro" id="IPR016007">
    <property type="entry name" value="Alpha_rhamnosid"/>
</dbReference>
<dbReference type="GO" id="GO:0030596">
    <property type="term" value="F:alpha-L-rhamnosidase activity"/>
    <property type="evidence" value="ECO:0007669"/>
    <property type="project" value="UniProtKB-EC"/>
</dbReference>
<comment type="caution">
    <text evidence="8">The sequence shown here is derived from an EMBL/GenBank/DDBJ whole genome shotgun (WGS) entry which is preliminary data.</text>
</comment>
<protein>
    <recommendedName>
        <fullName evidence="2">alpha-L-rhamnosidase</fullName>
        <ecNumber evidence="2">3.2.1.40</ecNumber>
    </recommendedName>
</protein>
<dbReference type="PANTHER" id="PTHR33307">
    <property type="entry name" value="ALPHA-RHAMNOSIDASE (EUROFUNG)"/>
    <property type="match status" value="1"/>
</dbReference>
<dbReference type="GO" id="GO:0005975">
    <property type="term" value="P:carbohydrate metabolic process"/>
    <property type="evidence" value="ECO:0007669"/>
    <property type="project" value="InterPro"/>
</dbReference>
<dbReference type="EMBL" id="PDUD01000040">
    <property type="protein sequence ID" value="PHN02416.1"/>
    <property type="molecule type" value="Genomic_DNA"/>
</dbReference>
<feature type="domain" description="Bacterial alpha-L-rhamnosidase N-terminal" evidence="5">
    <location>
        <begin position="202"/>
        <end position="371"/>
    </location>
</feature>
<reference evidence="8 9" key="1">
    <citation type="submission" date="2017-10" db="EMBL/GenBank/DDBJ databases">
        <title>The draft genome sequence of Lewinella nigricans NBRC 102662.</title>
        <authorList>
            <person name="Wang K."/>
        </authorList>
    </citation>
    <scope>NUCLEOTIDE SEQUENCE [LARGE SCALE GENOMIC DNA]</scope>
    <source>
        <strain evidence="8 9">NBRC 102662</strain>
    </source>
</reference>
<dbReference type="Gene3D" id="2.60.40.10">
    <property type="entry name" value="Immunoglobulins"/>
    <property type="match status" value="1"/>
</dbReference>
<dbReference type="EC" id="3.2.1.40" evidence="2"/>
<dbReference type="Gene3D" id="1.50.10.10">
    <property type="match status" value="1"/>
</dbReference>
<feature type="domain" description="Alpha-L-rhamnosidase concanavalin-like" evidence="4">
    <location>
        <begin position="384"/>
        <end position="469"/>
    </location>
</feature>
<dbReference type="SUPFAM" id="SSF48208">
    <property type="entry name" value="Six-hairpin glycosidases"/>
    <property type="match status" value="1"/>
</dbReference>
<dbReference type="InterPro" id="IPR013783">
    <property type="entry name" value="Ig-like_fold"/>
</dbReference>
<proteinExistence type="predicted"/>
<dbReference type="InterPro" id="IPR035398">
    <property type="entry name" value="Bac_rhamnosid_C"/>
</dbReference>
<keyword evidence="9" id="KW-1185">Reference proteome</keyword>
<evidence type="ECO:0000259" key="4">
    <source>
        <dbReference type="Pfam" id="PF05592"/>
    </source>
</evidence>
<dbReference type="Pfam" id="PF25788">
    <property type="entry name" value="Ig_Rha78A_N"/>
    <property type="match status" value="1"/>
</dbReference>
<feature type="domain" description="Alpha-L-rhamnosidase six-hairpin glycosidase" evidence="6">
    <location>
        <begin position="494"/>
        <end position="827"/>
    </location>
</feature>
<dbReference type="InterPro" id="IPR012341">
    <property type="entry name" value="6hp_glycosidase-like_sf"/>
</dbReference>
<dbReference type="Proteomes" id="UP000223913">
    <property type="component" value="Unassembled WGS sequence"/>
</dbReference>
<evidence type="ECO:0000313" key="8">
    <source>
        <dbReference type="EMBL" id="PHN02416.1"/>
    </source>
</evidence>
<dbReference type="Gene3D" id="2.60.420.10">
    <property type="entry name" value="Maltose phosphorylase, domain 3"/>
    <property type="match status" value="1"/>
</dbReference>
<dbReference type="PIRSF" id="PIRSF010631">
    <property type="entry name" value="A-rhamnsds"/>
    <property type="match status" value="1"/>
</dbReference>